<keyword evidence="1" id="KW-1133">Transmembrane helix</keyword>
<reference evidence="2 3" key="1">
    <citation type="submission" date="2021-04" db="EMBL/GenBank/DDBJ databases">
        <title>Nocardia tengchongensis.</title>
        <authorList>
            <person name="Zhuang k."/>
            <person name="Ran Y."/>
            <person name="Li W."/>
        </authorList>
    </citation>
    <scope>NUCLEOTIDE SEQUENCE [LARGE SCALE GENOMIC DNA]</scope>
    <source>
        <strain evidence="2 3">CFH S0057</strain>
    </source>
</reference>
<keyword evidence="3" id="KW-1185">Reference proteome</keyword>
<name>A0ABX8CH95_9NOCA</name>
<evidence type="ECO:0000313" key="2">
    <source>
        <dbReference type="EMBL" id="QVI19338.1"/>
    </source>
</evidence>
<proteinExistence type="predicted"/>
<keyword evidence="1" id="KW-0812">Transmembrane</keyword>
<keyword evidence="1" id="KW-0472">Membrane</keyword>
<evidence type="ECO:0000256" key="1">
    <source>
        <dbReference type="SAM" id="Phobius"/>
    </source>
</evidence>
<protein>
    <submittedName>
        <fullName evidence="2">Uncharacterized protein</fullName>
    </submittedName>
</protein>
<dbReference type="GeneID" id="300993086"/>
<sequence>MSPAKQGQSRQRWVWIVASVAVVAAVAAGAVFALRDGDSDDAAGGTTYRQQTDECVLVSAAVLTRYVPGATCKRTPSMTINPDEITQTPSWTSDSLTHPTSIQAVLRLVSKSPSAYSRAKASLVDVYQQQLTGAVTADVATAELGPLAQEAFVVSGASKSIPGRSDGRIVVRAGNAVVDIVVTDWTSAAGAEAAAKAVAADFISNLR</sequence>
<feature type="transmembrane region" description="Helical" evidence="1">
    <location>
        <begin position="12"/>
        <end position="34"/>
    </location>
</feature>
<accession>A0ABX8CH95</accession>
<dbReference type="RefSeq" id="WP_213555371.1">
    <property type="nucleotide sequence ID" value="NZ_JBFAJM010000009.1"/>
</dbReference>
<dbReference type="Proteomes" id="UP000683310">
    <property type="component" value="Chromosome"/>
</dbReference>
<dbReference type="EMBL" id="CP074371">
    <property type="protein sequence ID" value="QVI19338.1"/>
    <property type="molecule type" value="Genomic_DNA"/>
</dbReference>
<gene>
    <name evidence="2" type="ORF">KHQ06_23320</name>
</gene>
<evidence type="ECO:0000313" key="3">
    <source>
        <dbReference type="Proteomes" id="UP000683310"/>
    </source>
</evidence>
<organism evidence="2 3">
    <name type="scientific">Nocardia tengchongensis</name>
    <dbReference type="NCBI Taxonomy" id="2055889"/>
    <lineage>
        <taxon>Bacteria</taxon>
        <taxon>Bacillati</taxon>
        <taxon>Actinomycetota</taxon>
        <taxon>Actinomycetes</taxon>
        <taxon>Mycobacteriales</taxon>
        <taxon>Nocardiaceae</taxon>
        <taxon>Nocardia</taxon>
    </lineage>
</organism>